<sequence>MNGKHGLEDDSNEETKKPRVEASDGIVVESSNRHYLETINKELLNFDYEKVCSVSLSNVNVYCCLVCGKYFQGRSRTSHAYLHAVNMDHHVFINMETLKCYILPENKELTGRAKVFDEIRSLINPQYTMEDIALLQVSDDFNYNTKDIPPLQVSYDLHHKVYHPGYVGLNNISCNTYANVILQLLSHIPPIRDYFLSLSTTLKQDERELLDSKSELNAKFGLLVRKIWSKNLYRNHISPHELMQLVKSKFSLGSQPNPKHFLVWLLNQLHMTLAKALGTKQTVFSKSFQGKIRIKATPVNKQTETTTTIRKFWMITLDLSDSSPFQKTLESNDENPINDHITQVSFKSLLSKYDGETITQATESELNTFQIVGPAPPYLIFHIDRKEDIKSNSKAPKVLKFESPMDMSPYVLGGNTSPHVYDLVGHVKHESIPGVELDRSDDKHDWTVSVRRNRNDWVSIHDLDIEPCNGDLLFLEESYLLVWRKRD</sequence>
<evidence type="ECO:0000259" key="7">
    <source>
        <dbReference type="PROSITE" id="PS50271"/>
    </source>
</evidence>
<evidence type="ECO:0000256" key="2">
    <source>
        <dbReference type="ARBA" id="ARBA00022771"/>
    </source>
</evidence>
<evidence type="ECO:0000256" key="1">
    <source>
        <dbReference type="ARBA" id="ARBA00022723"/>
    </source>
</evidence>
<dbReference type="InterPro" id="IPR050185">
    <property type="entry name" value="Ub_carboxyl-term_hydrolase"/>
</dbReference>
<feature type="domain" description="USP" evidence="6">
    <location>
        <begin position="167"/>
        <end position="486"/>
    </location>
</feature>
<dbReference type="InterPro" id="IPR028889">
    <property type="entry name" value="USP"/>
</dbReference>
<feature type="region of interest" description="Disordered" evidence="5">
    <location>
        <begin position="1"/>
        <end position="23"/>
    </location>
</feature>
<dbReference type="PANTHER" id="PTHR21646:SF16">
    <property type="entry name" value="U4_U6.U5 TRI-SNRNP-ASSOCIATED PROTEIN 2"/>
    <property type="match status" value="1"/>
</dbReference>
<feature type="domain" description="UBP-type" evidence="7">
    <location>
        <begin position="30"/>
        <end position="129"/>
    </location>
</feature>
<accession>A0ABP0EE80</accession>
<protein>
    <submittedName>
        <fullName evidence="8">Pre-mRNA-splicing factor Sad1p</fullName>
    </submittedName>
</protein>
<dbReference type="PROSITE" id="PS50271">
    <property type="entry name" value="ZF_UBP"/>
    <property type="match status" value="1"/>
</dbReference>
<dbReference type="Gene3D" id="3.90.70.10">
    <property type="entry name" value="Cysteine proteinases"/>
    <property type="match status" value="1"/>
</dbReference>
<keyword evidence="2 4" id="KW-0863">Zinc-finger</keyword>
<dbReference type="Proteomes" id="UP001497600">
    <property type="component" value="Chromosome F"/>
</dbReference>
<evidence type="ECO:0000313" key="9">
    <source>
        <dbReference type="Proteomes" id="UP001497600"/>
    </source>
</evidence>
<reference evidence="8 9" key="1">
    <citation type="submission" date="2024-01" db="EMBL/GenBank/DDBJ databases">
        <authorList>
            <consortium name="Genoscope - CEA"/>
            <person name="William W."/>
        </authorList>
    </citation>
    <scope>NUCLEOTIDE SEQUENCE [LARGE SCALE GENOMIC DNA]</scope>
    <source>
        <strain evidence="8 9">29B2s-10</strain>
    </source>
</reference>
<dbReference type="PROSITE" id="PS50235">
    <property type="entry name" value="USP_3"/>
    <property type="match status" value="1"/>
</dbReference>
<gene>
    <name evidence="8" type="primary">SAD1</name>
    <name evidence="8" type="ORF">CAAN4_F01090</name>
</gene>
<dbReference type="Pfam" id="PF02148">
    <property type="entry name" value="zf-UBP"/>
    <property type="match status" value="1"/>
</dbReference>
<dbReference type="SUPFAM" id="SSF57850">
    <property type="entry name" value="RING/U-box"/>
    <property type="match status" value="1"/>
</dbReference>
<dbReference type="InterPro" id="IPR038765">
    <property type="entry name" value="Papain-like_cys_pep_sf"/>
</dbReference>
<dbReference type="InterPro" id="IPR001394">
    <property type="entry name" value="Peptidase_C19_UCH"/>
</dbReference>
<dbReference type="SUPFAM" id="SSF54001">
    <property type="entry name" value="Cysteine proteinases"/>
    <property type="match status" value="1"/>
</dbReference>
<dbReference type="PANTHER" id="PTHR21646">
    <property type="entry name" value="UBIQUITIN CARBOXYL-TERMINAL HYDROLASE"/>
    <property type="match status" value="1"/>
</dbReference>
<dbReference type="SMART" id="SM00290">
    <property type="entry name" value="ZnF_UBP"/>
    <property type="match status" value="1"/>
</dbReference>
<keyword evidence="3" id="KW-0862">Zinc</keyword>
<organism evidence="8 9">
    <name type="scientific">[Candida] anglica</name>
    <dbReference type="NCBI Taxonomy" id="148631"/>
    <lineage>
        <taxon>Eukaryota</taxon>
        <taxon>Fungi</taxon>
        <taxon>Dikarya</taxon>
        <taxon>Ascomycota</taxon>
        <taxon>Saccharomycotina</taxon>
        <taxon>Pichiomycetes</taxon>
        <taxon>Debaryomycetaceae</taxon>
        <taxon>Kurtzmaniella</taxon>
    </lineage>
</organism>
<feature type="compositionally biased region" description="Basic and acidic residues" evidence="5">
    <location>
        <begin position="1"/>
        <end position="22"/>
    </location>
</feature>
<dbReference type="Gene3D" id="3.30.40.10">
    <property type="entry name" value="Zinc/RING finger domain, C3HC4 (zinc finger)"/>
    <property type="match status" value="1"/>
</dbReference>
<proteinExistence type="predicted"/>
<dbReference type="EMBL" id="OZ004258">
    <property type="protein sequence ID" value="CAK7911146.1"/>
    <property type="molecule type" value="Genomic_DNA"/>
</dbReference>
<name>A0ABP0EE80_9ASCO</name>
<evidence type="ECO:0000256" key="4">
    <source>
        <dbReference type="PROSITE-ProRule" id="PRU00502"/>
    </source>
</evidence>
<evidence type="ECO:0000256" key="3">
    <source>
        <dbReference type="ARBA" id="ARBA00022833"/>
    </source>
</evidence>
<dbReference type="InterPro" id="IPR013083">
    <property type="entry name" value="Znf_RING/FYVE/PHD"/>
</dbReference>
<keyword evidence="9" id="KW-1185">Reference proteome</keyword>
<dbReference type="InterPro" id="IPR001607">
    <property type="entry name" value="Znf_UBP"/>
</dbReference>
<evidence type="ECO:0000259" key="6">
    <source>
        <dbReference type="PROSITE" id="PS50235"/>
    </source>
</evidence>
<evidence type="ECO:0000313" key="8">
    <source>
        <dbReference type="EMBL" id="CAK7911146.1"/>
    </source>
</evidence>
<keyword evidence="1" id="KW-0479">Metal-binding</keyword>
<evidence type="ECO:0000256" key="5">
    <source>
        <dbReference type="SAM" id="MobiDB-lite"/>
    </source>
</evidence>
<dbReference type="Pfam" id="PF00443">
    <property type="entry name" value="UCH"/>
    <property type="match status" value="1"/>
</dbReference>